<evidence type="ECO:0000313" key="15">
    <source>
        <dbReference type="Proteomes" id="UP000276901"/>
    </source>
</evidence>
<reference evidence="14 15" key="1">
    <citation type="submission" date="2018-11" db="EMBL/GenBank/DDBJ databases">
        <title>Genomic Encyclopedia of Type Strains, Phase IV (KMG-IV): sequencing the most valuable type-strain genomes for metagenomic binning, comparative biology and taxonomic classification.</title>
        <authorList>
            <person name="Goeker M."/>
        </authorList>
    </citation>
    <scope>NUCLEOTIDE SEQUENCE [LARGE SCALE GENOMIC DNA]</scope>
    <source>
        <strain evidence="14 15">DSM 25797</strain>
    </source>
</reference>
<dbReference type="PROSITE" id="PS52016">
    <property type="entry name" value="TONB_DEPENDENT_REC_3"/>
    <property type="match status" value="1"/>
</dbReference>
<evidence type="ECO:0000259" key="12">
    <source>
        <dbReference type="Pfam" id="PF00593"/>
    </source>
</evidence>
<evidence type="ECO:0000256" key="5">
    <source>
        <dbReference type="ARBA" id="ARBA00023077"/>
    </source>
</evidence>
<evidence type="ECO:0000256" key="11">
    <source>
        <dbReference type="SAM" id="SignalP"/>
    </source>
</evidence>
<dbReference type="Pfam" id="PF07715">
    <property type="entry name" value="Plug"/>
    <property type="match status" value="1"/>
</dbReference>
<evidence type="ECO:0000256" key="9">
    <source>
        <dbReference type="RuleBase" id="RU003357"/>
    </source>
</evidence>
<evidence type="ECO:0000256" key="6">
    <source>
        <dbReference type="ARBA" id="ARBA00023136"/>
    </source>
</evidence>
<gene>
    <name evidence="14" type="ORF">EDC49_0371</name>
</gene>
<keyword evidence="15" id="KW-1185">Reference proteome</keyword>
<proteinExistence type="inferred from homology"/>
<comment type="subcellular location">
    <subcellularLocation>
        <location evidence="1 8">Cell outer membrane</location>
        <topology evidence="1 8">Multi-pass membrane protein</topology>
    </subcellularLocation>
</comment>
<dbReference type="InterPro" id="IPR000531">
    <property type="entry name" value="Beta-barrel_TonB"/>
</dbReference>
<feature type="domain" description="TonB-dependent receptor plug" evidence="13">
    <location>
        <begin position="52"/>
        <end position="150"/>
    </location>
</feature>
<keyword evidence="11" id="KW-0732">Signal</keyword>
<evidence type="ECO:0000256" key="1">
    <source>
        <dbReference type="ARBA" id="ARBA00004571"/>
    </source>
</evidence>
<evidence type="ECO:0000313" key="14">
    <source>
        <dbReference type="EMBL" id="RPE95992.1"/>
    </source>
</evidence>
<evidence type="ECO:0000259" key="13">
    <source>
        <dbReference type="Pfam" id="PF07715"/>
    </source>
</evidence>
<dbReference type="InterPro" id="IPR037066">
    <property type="entry name" value="Plug_dom_sf"/>
</dbReference>
<dbReference type="InterPro" id="IPR039426">
    <property type="entry name" value="TonB-dep_rcpt-like"/>
</dbReference>
<feature type="region of interest" description="Disordered" evidence="10">
    <location>
        <begin position="311"/>
        <end position="330"/>
    </location>
</feature>
<feature type="compositionally biased region" description="Basic and acidic residues" evidence="10">
    <location>
        <begin position="313"/>
        <end position="330"/>
    </location>
</feature>
<evidence type="ECO:0000256" key="2">
    <source>
        <dbReference type="ARBA" id="ARBA00022448"/>
    </source>
</evidence>
<name>A0ABX9XUX9_9PAST</name>
<dbReference type="Gene3D" id="2.40.170.20">
    <property type="entry name" value="TonB-dependent receptor, beta-barrel domain"/>
    <property type="match status" value="1"/>
</dbReference>
<keyword evidence="5 9" id="KW-0798">TonB box</keyword>
<comment type="caution">
    <text evidence="14">The sequence shown here is derived from an EMBL/GenBank/DDBJ whole genome shotgun (WGS) entry which is preliminary data.</text>
</comment>
<feature type="domain" description="TonB-dependent receptor-like beta-barrel" evidence="12">
    <location>
        <begin position="342"/>
        <end position="838"/>
    </location>
</feature>
<protein>
    <submittedName>
        <fullName evidence="14">Iron complex outermembrane receptor protein</fullName>
    </submittedName>
</protein>
<dbReference type="EMBL" id="RKQT01000001">
    <property type="protein sequence ID" value="RPE95992.1"/>
    <property type="molecule type" value="Genomic_DNA"/>
</dbReference>
<dbReference type="PANTHER" id="PTHR30069:SF40">
    <property type="entry name" value="TONB-DEPENDENT RECEPTOR NMB0964-RELATED"/>
    <property type="match status" value="1"/>
</dbReference>
<sequence>MKTQEKLLPAMLLLSSIVAMAEETAVQLDEISVTANSATLAGSAVGAYQKISDTVVQKEKLKTQSATLGNALAGELGVHSNPFGGGSSAPIIRGQEGARIKILQNGLDVVDMSTISPDHAVAADTLLAQQVELVRGASTLRYSTSSPAGVLNVVDNRIPTALPEKGYEGELNTRFDTASKEKVATLGITTKLSDHIALRLEGLARNSDNYRVRQFNVGEKLNYVPDTYNKSQVGTVGLSWIEDKGYLGVSYSYRKDKYGLPGHNHKFDDCKGHLIDIREHSPIARSYLIPYPHLAEDSDVISFPHFDGCTSDHGNDPSHSHDHPYGQDHVHSPGELGPWVKLKSRRFDLRGEIKTAFAGIEKIRASFSYADYHHDEIDAGKAGISRFDTDYWKERQNQRALQNAGKAAGIFDNQTYNGKLEFVHKPLGNLTGVWGVQYSDSKTSVESTTNKAINLRYPLVPNTNKVASVFAIENYVLGDFIFEVGARLDKQRIPIKYDQRWLNTYVKKDDAKPDLSTYKQQAFSYLGSAEWLFHDNYRLAFTASHNERLPTPMELYYQGKHLATNSFEYGNKNLRKEQSNNAEVAFAYNSEHWDYRLSAYHNRFKNYIYNEDLFRDGNLFMRRYTQSEAQFNGLEGEVSFKPTDEYKVTIFGDYVRGKLYNLKPKYRRTLYEYAVQYEDGFLTYKATPKGEEVIGITQRDAPRVPPTRLGFRFNGQFTSHFSGFIEYTYAFAQNKTAQSVAVREPKPLKHDDFEEDELLEGIDLNKYNPLNIEIVDEDEFKDVVKDIRLQEKNAELPITRQYIREDKTAAYHLLNLGINYQRQWRNLEYNINLSANNILNQKIYTHTSFLPYVPQMGRNFVLGLGVKF</sequence>
<dbReference type="PANTHER" id="PTHR30069">
    <property type="entry name" value="TONB-DEPENDENT OUTER MEMBRANE RECEPTOR"/>
    <property type="match status" value="1"/>
</dbReference>
<keyword evidence="4 8" id="KW-0812">Transmembrane</keyword>
<dbReference type="SUPFAM" id="SSF56935">
    <property type="entry name" value="Porins"/>
    <property type="match status" value="1"/>
</dbReference>
<feature type="chain" id="PRO_5046799114" evidence="11">
    <location>
        <begin position="22"/>
        <end position="868"/>
    </location>
</feature>
<dbReference type="InterPro" id="IPR012910">
    <property type="entry name" value="Plug_dom"/>
</dbReference>
<evidence type="ECO:0000256" key="10">
    <source>
        <dbReference type="SAM" id="MobiDB-lite"/>
    </source>
</evidence>
<dbReference type="RefSeq" id="WP_236941007.1">
    <property type="nucleotide sequence ID" value="NZ_CP015029.1"/>
</dbReference>
<evidence type="ECO:0000256" key="8">
    <source>
        <dbReference type="PROSITE-ProRule" id="PRU01360"/>
    </source>
</evidence>
<keyword evidence="2 8" id="KW-0813">Transport</keyword>
<dbReference type="InterPro" id="IPR036942">
    <property type="entry name" value="Beta-barrel_TonB_sf"/>
</dbReference>
<evidence type="ECO:0000256" key="7">
    <source>
        <dbReference type="ARBA" id="ARBA00023237"/>
    </source>
</evidence>
<accession>A0ABX9XUX9</accession>
<keyword evidence="3 8" id="KW-1134">Transmembrane beta strand</keyword>
<keyword evidence="14" id="KW-0675">Receptor</keyword>
<evidence type="ECO:0000256" key="3">
    <source>
        <dbReference type="ARBA" id="ARBA00022452"/>
    </source>
</evidence>
<keyword evidence="6 8" id="KW-0472">Membrane</keyword>
<evidence type="ECO:0000256" key="4">
    <source>
        <dbReference type="ARBA" id="ARBA00022692"/>
    </source>
</evidence>
<dbReference type="Proteomes" id="UP000276901">
    <property type="component" value="Unassembled WGS sequence"/>
</dbReference>
<dbReference type="Pfam" id="PF00593">
    <property type="entry name" value="TonB_dep_Rec_b-barrel"/>
    <property type="match status" value="1"/>
</dbReference>
<comment type="similarity">
    <text evidence="8 9">Belongs to the TonB-dependent receptor family.</text>
</comment>
<dbReference type="Gene3D" id="2.170.130.10">
    <property type="entry name" value="TonB-dependent receptor, plug domain"/>
    <property type="match status" value="1"/>
</dbReference>
<feature type="signal peptide" evidence="11">
    <location>
        <begin position="1"/>
        <end position="21"/>
    </location>
</feature>
<keyword evidence="7 8" id="KW-0998">Cell outer membrane</keyword>
<organism evidence="14 15">
    <name type="scientific">Frederiksenia canicola</name>
    <dbReference type="NCBI Taxonomy" id="123824"/>
    <lineage>
        <taxon>Bacteria</taxon>
        <taxon>Pseudomonadati</taxon>
        <taxon>Pseudomonadota</taxon>
        <taxon>Gammaproteobacteria</taxon>
        <taxon>Pasteurellales</taxon>
        <taxon>Pasteurellaceae</taxon>
        <taxon>Frederiksenia</taxon>
    </lineage>
</organism>